<evidence type="ECO:0008006" key="4">
    <source>
        <dbReference type="Google" id="ProtNLM"/>
    </source>
</evidence>
<sequence length="127" mass="13660">MNWVQYRSCCYCLLLPSSLPTTSKASIDQSVDLQPALPTSNLRACTVRGLALAFPPACVGYPLNLQQAHQPLCGPGSAASSTSPYPALAFTVNLCVCVAEVGWPRHSDEAAPRRPSKATHSRQFICR</sequence>
<keyword evidence="3" id="KW-1185">Reference proteome</keyword>
<feature type="region of interest" description="Disordered" evidence="1">
    <location>
        <begin position="107"/>
        <end position="127"/>
    </location>
</feature>
<gene>
    <name evidence="2" type="ORF">FJTKL_03114</name>
</gene>
<proteinExistence type="predicted"/>
<dbReference type="EMBL" id="JBAWTH010000154">
    <property type="protein sequence ID" value="KAL2274539.1"/>
    <property type="molecule type" value="Genomic_DNA"/>
</dbReference>
<name>A0ABR4DW07_9PEZI</name>
<evidence type="ECO:0000313" key="2">
    <source>
        <dbReference type="EMBL" id="KAL2274539.1"/>
    </source>
</evidence>
<dbReference type="Proteomes" id="UP001600888">
    <property type="component" value="Unassembled WGS sequence"/>
</dbReference>
<organism evidence="2 3">
    <name type="scientific">Diaporthe vaccinii</name>
    <dbReference type="NCBI Taxonomy" id="105482"/>
    <lineage>
        <taxon>Eukaryota</taxon>
        <taxon>Fungi</taxon>
        <taxon>Dikarya</taxon>
        <taxon>Ascomycota</taxon>
        <taxon>Pezizomycotina</taxon>
        <taxon>Sordariomycetes</taxon>
        <taxon>Sordariomycetidae</taxon>
        <taxon>Diaporthales</taxon>
        <taxon>Diaporthaceae</taxon>
        <taxon>Diaporthe</taxon>
        <taxon>Diaporthe eres species complex</taxon>
    </lineage>
</organism>
<comment type="caution">
    <text evidence="2">The sequence shown here is derived from an EMBL/GenBank/DDBJ whole genome shotgun (WGS) entry which is preliminary data.</text>
</comment>
<reference evidence="2 3" key="1">
    <citation type="submission" date="2024-03" db="EMBL/GenBank/DDBJ databases">
        <title>A high-quality draft genome sequence of Diaporthe vaccinii, a causative agent of upright dieback and viscid rot disease in cranberry plants.</title>
        <authorList>
            <person name="Sarrasin M."/>
            <person name="Lang B.F."/>
            <person name="Burger G."/>
        </authorList>
    </citation>
    <scope>NUCLEOTIDE SEQUENCE [LARGE SCALE GENOMIC DNA]</scope>
    <source>
        <strain evidence="2 3">IS7</strain>
    </source>
</reference>
<accession>A0ABR4DW07</accession>
<protein>
    <recommendedName>
        <fullName evidence="4">Secreted protein</fullName>
    </recommendedName>
</protein>
<evidence type="ECO:0000313" key="3">
    <source>
        <dbReference type="Proteomes" id="UP001600888"/>
    </source>
</evidence>
<evidence type="ECO:0000256" key="1">
    <source>
        <dbReference type="SAM" id="MobiDB-lite"/>
    </source>
</evidence>